<keyword evidence="3" id="KW-0804">Transcription</keyword>
<dbReference type="EMBL" id="FPAA01000020">
    <property type="protein sequence ID" value="SFT04632.1"/>
    <property type="molecule type" value="Genomic_DNA"/>
</dbReference>
<dbReference type="PROSITE" id="PS01124">
    <property type="entry name" value="HTH_ARAC_FAMILY_2"/>
    <property type="match status" value="1"/>
</dbReference>
<dbReference type="GO" id="GO:0043565">
    <property type="term" value="F:sequence-specific DNA binding"/>
    <property type="evidence" value="ECO:0007669"/>
    <property type="project" value="InterPro"/>
</dbReference>
<dbReference type="PROSITE" id="PS00041">
    <property type="entry name" value="HTH_ARAC_FAMILY_1"/>
    <property type="match status" value="1"/>
</dbReference>
<evidence type="ECO:0000313" key="5">
    <source>
        <dbReference type="EMBL" id="SFT04632.1"/>
    </source>
</evidence>
<dbReference type="InterPro" id="IPR009057">
    <property type="entry name" value="Homeodomain-like_sf"/>
</dbReference>
<dbReference type="Pfam" id="PF12833">
    <property type="entry name" value="HTH_18"/>
    <property type="match status" value="1"/>
</dbReference>
<dbReference type="PANTHER" id="PTHR47504">
    <property type="entry name" value="RIGHT ORIGIN-BINDING PROTEIN"/>
    <property type="match status" value="1"/>
</dbReference>
<keyword evidence="1" id="KW-0805">Transcription regulation</keyword>
<dbReference type="InterPro" id="IPR011256">
    <property type="entry name" value="Reg_factor_effector_dom_sf"/>
</dbReference>
<dbReference type="Proteomes" id="UP000198660">
    <property type="component" value="Unassembled WGS sequence"/>
</dbReference>
<sequence>MGWIESLQRAIDYMEDHLLEDITIERIAAQANVSPYHFQRTFNVLTDISIGEYLRRRRLTLAAKELTHTSCKIIDLAYKYGYDTPEAFSKAFRRHHGITPRDARKGTGKLTSYNRLVIQVHLKGADPVKHRIVEKEAFDAVGMKRTFSLVNEENLSEIPEFWNDVHEDGTDNRLFQLNNGHIEGILGICVNCEPEKGQTMDYWIATNYMGETPDNLAKISIPASKWVVFEVVGPMPTAMQKTWKQIFSEWFPASDYQHAGIPELEVYSDKDPFSPDYYSEIWIPIK</sequence>
<accession>A0A1I6UT11</accession>
<reference evidence="6" key="1">
    <citation type="submission" date="2016-10" db="EMBL/GenBank/DDBJ databases">
        <authorList>
            <person name="Varghese N."/>
            <person name="Submissions S."/>
        </authorList>
    </citation>
    <scope>NUCLEOTIDE SEQUENCE [LARGE SCALE GENOMIC DNA]</scope>
    <source>
        <strain evidence="6">DSM 45789</strain>
    </source>
</reference>
<dbReference type="InterPro" id="IPR020449">
    <property type="entry name" value="Tscrpt_reg_AraC-type_HTH"/>
</dbReference>
<dbReference type="Gene3D" id="1.10.10.60">
    <property type="entry name" value="Homeodomain-like"/>
    <property type="match status" value="2"/>
</dbReference>
<dbReference type="Gene3D" id="3.20.80.10">
    <property type="entry name" value="Regulatory factor, effector binding domain"/>
    <property type="match status" value="1"/>
</dbReference>
<dbReference type="InterPro" id="IPR050959">
    <property type="entry name" value="MarA-like"/>
</dbReference>
<gene>
    <name evidence="5" type="ORF">SAMN05444972_12018</name>
</gene>
<dbReference type="InterPro" id="IPR018060">
    <property type="entry name" value="HTH_AraC"/>
</dbReference>
<dbReference type="SMART" id="SM00342">
    <property type="entry name" value="HTH_ARAC"/>
    <property type="match status" value="1"/>
</dbReference>
<proteinExistence type="predicted"/>
<dbReference type="OrthoDB" id="9801123at2"/>
<dbReference type="InterPro" id="IPR018062">
    <property type="entry name" value="HTH_AraC-typ_CS"/>
</dbReference>
<dbReference type="SMART" id="SM00871">
    <property type="entry name" value="AraC_E_bind"/>
    <property type="match status" value="1"/>
</dbReference>
<dbReference type="PRINTS" id="PR00032">
    <property type="entry name" value="HTHARAC"/>
</dbReference>
<dbReference type="SUPFAM" id="SSF55136">
    <property type="entry name" value="Probable bacterial effector-binding domain"/>
    <property type="match status" value="1"/>
</dbReference>
<dbReference type="AlphaFoldDB" id="A0A1I6UT11"/>
<evidence type="ECO:0000313" key="6">
    <source>
        <dbReference type="Proteomes" id="UP000198660"/>
    </source>
</evidence>
<feature type="domain" description="HTH araC/xylS-type" evidence="4">
    <location>
        <begin position="8"/>
        <end position="106"/>
    </location>
</feature>
<dbReference type="SUPFAM" id="SSF46689">
    <property type="entry name" value="Homeodomain-like"/>
    <property type="match status" value="2"/>
</dbReference>
<evidence type="ECO:0000259" key="4">
    <source>
        <dbReference type="PROSITE" id="PS01124"/>
    </source>
</evidence>
<dbReference type="GO" id="GO:0003700">
    <property type="term" value="F:DNA-binding transcription factor activity"/>
    <property type="evidence" value="ECO:0007669"/>
    <property type="project" value="InterPro"/>
</dbReference>
<name>A0A1I6UT11_9BACL</name>
<dbReference type="InterPro" id="IPR010499">
    <property type="entry name" value="AraC_E-bd"/>
</dbReference>
<organism evidence="5 6">
    <name type="scientific">Marininema halotolerans</name>
    <dbReference type="NCBI Taxonomy" id="1155944"/>
    <lineage>
        <taxon>Bacteria</taxon>
        <taxon>Bacillati</taxon>
        <taxon>Bacillota</taxon>
        <taxon>Bacilli</taxon>
        <taxon>Bacillales</taxon>
        <taxon>Thermoactinomycetaceae</taxon>
        <taxon>Marininema</taxon>
    </lineage>
</organism>
<evidence type="ECO:0000256" key="3">
    <source>
        <dbReference type="ARBA" id="ARBA00023163"/>
    </source>
</evidence>
<keyword evidence="2" id="KW-0238">DNA-binding</keyword>
<dbReference type="PANTHER" id="PTHR47504:SF5">
    <property type="entry name" value="RIGHT ORIGIN-BINDING PROTEIN"/>
    <property type="match status" value="1"/>
</dbReference>
<evidence type="ECO:0000256" key="1">
    <source>
        <dbReference type="ARBA" id="ARBA00023015"/>
    </source>
</evidence>
<keyword evidence="6" id="KW-1185">Reference proteome</keyword>
<protein>
    <submittedName>
        <fullName evidence="5">AraC family transcriptional regulator</fullName>
    </submittedName>
</protein>
<dbReference type="RefSeq" id="WP_091839868.1">
    <property type="nucleotide sequence ID" value="NZ_FPAA01000020.1"/>
</dbReference>
<dbReference type="InterPro" id="IPR029441">
    <property type="entry name" value="Cass2"/>
</dbReference>
<evidence type="ECO:0000256" key="2">
    <source>
        <dbReference type="ARBA" id="ARBA00023125"/>
    </source>
</evidence>
<dbReference type="Pfam" id="PF14526">
    <property type="entry name" value="Cass2"/>
    <property type="match status" value="1"/>
</dbReference>